<gene>
    <name evidence="1" type="primary">m267L</name>
    <name evidence="1" type="ORF">MT325_m267L</name>
</gene>
<proteinExistence type="predicted"/>
<organismHost>
    <name type="scientific">Paramecium bursaria</name>
    <dbReference type="NCBI Taxonomy" id="74790"/>
</organismHost>
<reference evidence="1 2" key="1">
    <citation type="journal article" date="2007" name="Virology">
        <title>Sequence and annotation of the 314-kb MT325 and the 321-kb FR483 viruses that infect Chlorella Pbi.</title>
        <authorList>
            <person name="Fitzgerald L.A."/>
            <person name="Graves M.V."/>
            <person name="Li X."/>
            <person name="Feldblyum T."/>
            <person name="Hartigan J."/>
            <person name="Van Etten J.L."/>
        </authorList>
    </citation>
    <scope>NUCLEOTIDE SEQUENCE [LARGE SCALE GENOMIC DNA]</scope>
    <source>
        <strain evidence="1 2">MT325</strain>
    </source>
</reference>
<evidence type="ECO:0000313" key="1">
    <source>
        <dbReference type="EMBL" id="ABT13821.1"/>
    </source>
</evidence>
<accession>A7ITZ7</accession>
<dbReference type="Proteomes" id="UP000246715">
    <property type="component" value="Segment"/>
</dbReference>
<sequence>MKFLSRIDVDAFIILISTSTICSSIPVTSRMNSTTLFVISKKSLKEENPVPCPEPLPNIFNDDPPILNDTW</sequence>
<organism evidence="1 2">
    <name type="scientific">Paramecium bursaria Chlorella virus MT325</name>
    <name type="common">PBCV-MT325</name>
    <dbReference type="NCBI Taxonomy" id="346932"/>
    <lineage>
        <taxon>Viruses</taxon>
        <taxon>Varidnaviria</taxon>
        <taxon>Bamfordvirae</taxon>
        <taxon>Nucleocytoviricota</taxon>
        <taxon>Megaviricetes</taxon>
        <taxon>Algavirales</taxon>
        <taxon>Phycodnaviridae</taxon>
        <taxon>Chlorovirus</taxon>
        <taxon>Chlorovirus conductrix</taxon>
        <taxon>Paramecium bursaria Chlorella virus A1</taxon>
    </lineage>
</organism>
<protein>
    <submittedName>
        <fullName evidence="1">Uncharacterized protein m267L</fullName>
    </submittedName>
</protein>
<evidence type="ECO:0000313" key="2">
    <source>
        <dbReference type="Proteomes" id="UP000246715"/>
    </source>
</evidence>
<name>A7ITZ7_PBCVM</name>
<dbReference type="EMBL" id="DQ491001">
    <property type="protein sequence ID" value="ABT13821.1"/>
    <property type="molecule type" value="Genomic_DNA"/>
</dbReference>